<comment type="caution">
    <text evidence="2">The sequence shown here is derived from an EMBL/GenBank/DDBJ whole genome shotgun (WGS) entry which is preliminary data.</text>
</comment>
<dbReference type="Proteomes" id="UP000460298">
    <property type="component" value="Unassembled WGS sequence"/>
</dbReference>
<organism evidence="2 3">
    <name type="scientific">Leptonema illini</name>
    <dbReference type="NCBI Taxonomy" id="183"/>
    <lineage>
        <taxon>Bacteria</taxon>
        <taxon>Pseudomonadati</taxon>
        <taxon>Spirochaetota</taxon>
        <taxon>Spirochaetia</taxon>
        <taxon>Leptospirales</taxon>
        <taxon>Leptospiraceae</taxon>
        <taxon>Leptonema</taxon>
    </lineage>
</organism>
<gene>
    <name evidence="2" type="ORF">F9K24_15435</name>
</gene>
<dbReference type="EMBL" id="WBUI01000017">
    <property type="protein sequence ID" value="KAB2930855.1"/>
    <property type="molecule type" value="Genomic_DNA"/>
</dbReference>
<sequence length="688" mass="78516">MEDKGGITAQGYPLLSFDQTIRFLSNPKASDVRASGDIFEHGRLLSLIYDSIQRLTDANRARIESYYPTDKEIYEDIQLRKRAISDRAPMPPHGEMMKVCLMMAELNPPPFYILREYSVVEGRLRFITKFVASTEHESGNRVSDGLHHVIHNTTATIKTHLIGMDFNRPLQEKIAVFSRLEDLPGIVRLGRVDQILSDIYLRKSDMEAPDEKDVIRLQKVNHFVREHVFRPVLVELTKSRITVKVGLDPLRKSTGRPLPDVILFNNLNSIRFRSKMIVDLLVTKPVLKAVEAVMPQGFSVLAEKDDREKISQLVAEKVVEAAKTRLDLPDALVEICAERIALDAYMKDLEKQDQVETDRQEMQKLLQLLKQQKGVFRAKSGHRLTVNERLLDFLVRGLFSGILIGTEPPFASGAKNLSSKDFQSVYLLLKDREATARAIDQAEELHEKTQDVVLVRLIEQMTAFHEKSEAELKEIIAPAYIEKLRRIIATTYLPQLPLFQRLWLTLKGRLPDSRTQKRLWEQYIAQSTRTTSKRSGITGAGKALEDVQGGPRQNKLDERMQIVLGRMADIAAMLWEKGQFPVRQSLMASLPSQEDRAVAERLFGFIRAGAASTRDIIEIQVPHREAIYASRRHFENNLSALRERFQRRMADFEGHETKEGVKLSMKHRTDEKEVVRAIVQTLNGIGSD</sequence>
<dbReference type="AlphaFoldDB" id="A0A833GZJ9"/>
<protein>
    <submittedName>
        <fullName evidence="2">Uncharacterized protein</fullName>
    </submittedName>
</protein>
<evidence type="ECO:0000256" key="1">
    <source>
        <dbReference type="SAM" id="MobiDB-lite"/>
    </source>
</evidence>
<name>A0A833GZJ9_9LEPT</name>
<proteinExistence type="predicted"/>
<evidence type="ECO:0000313" key="3">
    <source>
        <dbReference type="Proteomes" id="UP000460298"/>
    </source>
</evidence>
<feature type="region of interest" description="Disordered" evidence="1">
    <location>
        <begin position="531"/>
        <end position="551"/>
    </location>
</feature>
<reference evidence="2 3" key="1">
    <citation type="submission" date="2019-10" db="EMBL/GenBank/DDBJ databases">
        <title>Extracellular Electron Transfer in a Candidatus Methanoperedens spp. Enrichment Culture.</title>
        <authorList>
            <person name="Berger S."/>
            <person name="Rangel Shaw D."/>
            <person name="Berben T."/>
            <person name="In 'T Zandt M."/>
            <person name="Frank J."/>
            <person name="Reimann J."/>
            <person name="Jetten M.S.M."/>
            <person name="Welte C.U."/>
        </authorList>
    </citation>
    <scope>NUCLEOTIDE SEQUENCE [LARGE SCALE GENOMIC DNA]</scope>
    <source>
        <strain evidence="2">SB12</strain>
    </source>
</reference>
<evidence type="ECO:0000313" key="2">
    <source>
        <dbReference type="EMBL" id="KAB2930855.1"/>
    </source>
</evidence>
<accession>A0A833GZJ9</accession>